<evidence type="ECO:0000256" key="1">
    <source>
        <dbReference type="SAM" id="MobiDB-lite"/>
    </source>
</evidence>
<sequence>MVSFPLLFATHSSSNSLRRKSFSFRLAVPAVLSSRISSTVLLMVHCGHSLLPATCRPAASEPPPVRYKAPPQHPCGEASHSQRPTAASRCRWIQSTVAAASPRSPNGVGRGPRIAGWSVRHAAALRHLSMKHSRPTAPAATQRARDPNTATLSSFSFHSHFRSVSTISLGGAAPDCSTSSSFSRVQPAALCVYDCFGFPSLTSIPVPSPSGNSKTWLHLALYTDPYYPPASFHSAPGFSFSSSFSAQKNRRRVVFPLQEE</sequence>
<dbReference type="AlphaFoldDB" id="K2N2C6"/>
<keyword evidence="3" id="KW-1185">Reference proteome</keyword>
<organism evidence="2 3">
    <name type="scientific">Trypanosoma cruzi marinkellei</name>
    <dbReference type="NCBI Taxonomy" id="85056"/>
    <lineage>
        <taxon>Eukaryota</taxon>
        <taxon>Discoba</taxon>
        <taxon>Euglenozoa</taxon>
        <taxon>Kinetoplastea</taxon>
        <taxon>Metakinetoplastina</taxon>
        <taxon>Trypanosomatida</taxon>
        <taxon>Trypanosomatidae</taxon>
        <taxon>Trypanosoma</taxon>
        <taxon>Schizotrypanum</taxon>
    </lineage>
</organism>
<dbReference type="EMBL" id="AHKC01015225">
    <property type="protein sequence ID" value="EKF28706.1"/>
    <property type="molecule type" value="Genomic_DNA"/>
</dbReference>
<accession>K2N2C6</accession>
<evidence type="ECO:0000313" key="2">
    <source>
        <dbReference type="EMBL" id="EKF28706.1"/>
    </source>
</evidence>
<proteinExistence type="predicted"/>
<evidence type="ECO:0000313" key="3">
    <source>
        <dbReference type="Proteomes" id="UP000007350"/>
    </source>
</evidence>
<dbReference type="Proteomes" id="UP000007350">
    <property type="component" value="Unassembled WGS sequence"/>
</dbReference>
<reference evidence="2 3" key="1">
    <citation type="journal article" date="2012" name="BMC Genomics">
        <title>Comparative genomic analysis of human infective Trypanosoma cruzi lineages with the bat-restricted subspecies T. cruzi marinkellei.</title>
        <authorList>
            <person name="Franzen O."/>
            <person name="Talavera-Lopez C."/>
            <person name="Ochaya S."/>
            <person name="Butler C.E."/>
            <person name="Messenger L.A."/>
            <person name="Lewis M.D."/>
            <person name="Llewellyn M.S."/>
            <person name="Marinkelle C.J."/>
            <person name="Tyler K.M."/>
            <person name="Miles M.A."/>
            <person name="Andersson B."/>
        </authorList>
    </citation>
    <scope>NUCLEOTIDE SEQUENCE [LARGE SCALE GENOMIC DNA]</scope>
    <source>
        <strain evidence="2 3">B7</strain>
    </source>
</reference>
<dbReference type="OrthoDB" id="10543683at2759"/>
<feature type="region of interest" description="Disordered" evidence="1">
    <location>
        <begin position="59"/>
        <end position="81"/>
    </location>
</feature>
<comment type="caution">
    <text evidence="2">The sequence shown here is derived from an EMBL/GenBank/DDBJ whole genome shotgun (WGS) entry which is preliminary data.</text>
</comment>
<protein>
    <submittedName>
        <fullName evidence="2">Uncharacterized protein</fullName>
    </submittedName>
</protein>
<name>K2N2C6_TRYCR</name>
<gene>
    <name evidence="2" type="ORF">MOQ_007538</name>
</gene>